<name>A0A101U7H1_9ACTN</name>
<evidence type="ECO:0000256" key="5">
    <source>
        <dbReference type="ARBA" id="ARBA00023136"/>
    </source>
</evidence>
<keyword evidence="5 10" id="KW-0472">Membrane</keyword>
<evidence type="ECO:0000313" key="11">
    <source>
        <dbReference type="EMBL" id="KUO05386.1"/>
    </source>
</evidence>
<evidence type="ECO:0000256" key="4">
    <source>
        <dbReference type="ARBA" id="ARBA00022989"/>
    </source>
</evidence>
<evidence type="ECO:0000256" key="10">
    <source>
        <dbReference type="RuleBase" id="RU004340"/>
    </source>
</evidence>
<reference evidence="11 12" key="1">
    <citation type="submission" date="2015-10" db="EMBL/GenBank/DDBJ databases">
        <title>Draft genome sequence of Streptomyces caeruleatus NRRL B-24802, type strain for the species Streptomyces caeruleatus.</title>
        <authorList>
            <person name="Ruckert C."/>
            <person name="Winkler A."/>
            <person name="Kalinowski J."/>
            <person name="Kampfer P."/>
            <person name="Glaeser S."/>
        </authorList>
    </citation>
    <scope>NUCLEOTIDE SEQUENCE [LARGE SCALE GENOMIC DNA]</scope>
    <source>
        <strain evidence="11 12">NRRL B-24802</strain>
    </source>
</reference>
<evidence type="ECO:0000313" key="12">
    <source>
        <dbReference type="Proteomes" id="UP000053429"/>
    </source>
</evidence>
<organism evidence="11 12">
    <name type="scientific">Streptomyces caeruleatus</name>
    <dbReference type="NCBI Taxonomy" id="661399"/>
    <lineage>
        <taxon>Bacteria</taxon>
        <taxon>Bacillati</taxon>
        <taxon>Actinomycetota</taxon>
        <taxon>Actinomycetes</taxon>
        <taxon>Kitasatosporales</taxon>
        <taxon>Streptomycetaceae</taxon>
        <taxon>Streptomyces</taxon>
    </lineage>
</organism>
<feature type="transmembrane region" description="Helical" evidence="10">
    <location>
        <begin position="88"/>
        <end position="113"/>
    </location>
</feature>
<evidence type="ECO:0000256" key="9">
    <source>
        <dbReference type="ARBA" id="ARBA00049940"/>
    </source>
</evidence>
<keyword evidence="6" id="KW-0407">Ion channel</keyword>
<dbReference type="Pfam" id="PF02537">
    <property type="entry name" value="CRCB"/>
    <property type="match status" value="1"/>
</dbReference>
<comment type="catalytic activity">
    <reaction evidence="8">
        <text>fluoride(in) = fluoride(out)</text>
        <dbReference type="Rhea" id="RHEA:76159"/>
        <dbReference type="ChEBI" id="CHEBI:17051"/>
    </reaction>
    <physiologicalReaction direction="left-to-right" evidence="8">
        <dbReference type="Rhea" id="RHEA:76160"/>
    </physiologicalReaction>
</comment>
<keyword evidence="12" id="KW-1185">Reference proteome</keyword>
<dbReference type="EMBL" id="LMWY01000005">
    <property type="protein sequence ID" value="KUO05386.1"/>
    <property type="molecule type" value="Genomic_DNA"/>
</dbReference>
<dbReference type="GO" id="GO:0034220">
    <property type="term" value="P:monoatomic ion transmembrane transport"/>
    <property type="evidence" value="ECO:0007669"/>
    <property type="project" value="UniProtKB-KW"/>
</dbReference>
<keyword evidence="4 10" id="KW-1133">Transmembrane helix</keyword>
<dbReference type="RefSeq" id="WP_062717415.1">
    <property type="nucleotide sequence ID" value="NZ_KQ948925.1"/>
</dbReference>
<sequence length="123" mass="12712">MPLMLFLGGVGGAVLRFGLEKALFKAWPHEPFRGAAFAVNFCGCFAFGLLLGDLIADDKPASVHVLLGGAITSFSVFGHELLRLTQSGLYGVAGLRACTGWLVGAGAATAGALTGMQMAQRVL</sequence>
<comment type="similarity">
    <text evidence="7 10">Belongs to the fluoride channel Fluc/FEX (TC 1.A.43) family.</text>
</comment>
<dbReference type="Proteomes" id="UP000053429">
    <property type="component" value="Unassembled WGS sequence"/>
</dbReference>
<keyword evidence="6" id="KW-0406">Ion transport</keyword>
<gene>
    <name evidence="11" type="ORF">AQJ67_08475</name>
</gene>
<keyword evidence="6" id="KW-0813">Transport</keyword>
<protein>
    <recommendedName>
        <fullName evidence="10">Fluoride-specific ion channel</fullName>
    </recommendedName>
</protein>
<evidence type="ECO:0000256" key="8">
    <source>
        <dbReference type="ARBA" id="ARBA00035585"/>
    </source>
</evidence>
<keyword evidence="2 10" id="KW-1003">Cell membrane</keyword>
<comment type="caution">
    <text evidence="11">The sequence shown here is derived from an EMBL/GenBank/DDBJ whole genome shotgun (WGS) entry which is preliminary data.</text>
</comment>
<dbReference type="InterPro" id="IPR003691">
    <property type="entry name" value="FluC"/>
</dbReference>
<comment type="subcellular location">
    <subcellularLocation>
        <location evidence="1">Cell membrane</location>
        <topology evidence="1">Multi-pass membrane protein</topology>
    </subcellularLocation>
</comment>
<evidence type="ECO:0000256" key="3">
    <source>
        <dbReference type="ARBA" id="ARBA00022692"/>
    </source>
</evidence>
<keyword evidence="3 10" id="KW-0812">Transmembrane</keyword>
<feature type="transmembrane region" description="Helical" evidence="10">
    <location>
        <begin position="63"/>
        <end position="82"/>
    </location>
</feature>
<dbReference type="OrthoDB" id="9806299at2"/>
<evidence type="ECO:0000256" key="7">
    <source>
        <dbReference type="ARBA" id="ARBA00035120"/>
    </source>
</evidence>
<evidence type="ECO:0000256" key="1">
    <source>
        <dbReference type="ARBA" id="ARBA00004651"/>
    </source>
</evidence>
<dbReference type="AlphaFoldDB" id="A0A101U7H1"/>
<evidence type="ECO:0000256" key="6">
    <source>
        <dbReference type="ARBA" id="ARBA00023303"/>
    </source>
</evidence>
<feature type="transmembrane region" description="Helical" evidence="10">
    <location>
        <begin position="32"/>
        <end position="51"/>
    </location>
</feature>
<accession>A0A101U7H1</accession>
<comment type="function">
    <text evidence="9">Fluoride-specific ion channel. Important for reducing fluoride concentration in the cell, thus reducing its toxicity.</text>
</comment>
<proteinExistence type="inferred from homology"/>
<evidence type="ECO:0000256" key="2">
    <source>
        <dbReference type="ARBA" id="ARBA00022475"/>
    </source>
</evidence>
<dbReference type="GO" id="GO:0005886">
    <property type="term" value="C:plasma membrane"/>
    <property type="evidence" value="ECO:0007669"/>
    <property type="project" value="UniProtKB-SubCell"/>
</dbReference>
<dbReference type="STRING" id="661399.AQJ67_08475"/>